<accession>A0A1M5XDF0</accession>
<reference evidence="1 2" key="1">
    <citation type="submission" date="2016-11" db="EMBL/GenBank/DDBJ databases">
        <authorList>
            <person name="Jaros S."/>
            <person name="Januszkiewicz K."/>
            <person name="Wedrychowicz H."/>
        </authorList>
    </citation>
    <scope>NUCLEOTIDE SEQUENCE [LARGE SCALE GENOMIC DNA]</scope>
    <source>
        <strain evidence="1 2">DSM 9705</strain>
    </source>
</reference>
<evidence type="ECO:0000313" key="1">
    <source>
        <dbReference type="EMBL" id="SHH97841.1"/>
    </source>
</evidence>
<name>A0A1M5XDF0_9BACT</name>
<keyword evidence="2" id="KW-1185">Reference proteome</keyword>
<organism evidence="1 2">
    <name type="scientific">Desulfofustis glycolicus DSM 9705</name>
    <dbReference type="NCBI Taxonomy" id="1121409"/>
    <lineage>
        <taxon>Bacteria</taxon>
        <taxon>Pseudomonadati</taxon>
        <taxon>Thermodesulfobacteriota</taxon>
        <taxon>Desulfobulbia</taxon>
        <taxon>Desulfobulbales</taxon>
        <taxon>Desulfocapsaceae</taxon>
        <taxon>Desulfofustis</taxon>
    </lineage>
</organism>
<dbReference type="Proteomes" id="UP000184139">
    <property type="component" value="Unassembled WGS sequence"/>
</dbReference>
<dbReference type="EMBL" id="FQXS01000019">
    <property type="protein sequence ID" value="SHH97841.1"/>
    <property type="molecule type" value="Genomic_DNA"/>
</dbReference>
<dbReference type="AlphaFoldDB" id="A0A1M5XDF0"/>
<sequence>MELIKLRLRGLGEVPETNWVEVTSGLNLLQVRSVPRKTALINALATINPPYPCEHADPFADLPRQISRQGYTRRIVPHKRTIAITVFNSDPGLIQELAEISPVLYETDLIEVGRRLDYSRWINFIELASSTRWGDIAAEVDSVLPSSAPATGSEERLRRRLDTLASSDRIKEELMSELADYLKTAAAEAPAAEKTRLTELRHRVLRARHFATARTIVEQWLPLLAAIDLTDLPFWQFGDLRPAPEIRLPPPLSHLLEKLRNVLETVDAAAAEELLHRLQVELDRQGPTPALHVRCRQHLPTVEIKAENGGLRPIDGLAPLDRLAACCQLLIALSTVLLRSRPILLFSLPSWASFREDRDLLASRITELADSCQCLCVTTDSRPFPDHDAIFVDN</sequence>
<protein>
    <submittedName>
        <fullName evidence="1">Uncharacterized protein</fullName>
    </submittedName>
</protein>
<evidence type="ECO:0000313" key="2">
    <source>
        <dbReference type="Proteomes" id="UP000184139"/>
    </source>
</evidence>
<dbReference type="STRING" id="1121409.SAMN02745124_02983"/>
<gene>
    <name evidence="1" type="ORF">SAMN02745124_02983</name>
</gene>
<proteinExistence type="predicted"/>